<name>A0A2K2FZ81_9SPHN</name>
<evidence type="ECO:0008006" key="4">
    <source>
        <dbReference type="Google" id="ProtNLM"/>
    </source>
</evidence>
<dbReference type="Proteomes" id="UP000236327">
    <property type="component" value="Unassembled WGS sequence"/>
</dbReference>
<dbReference type="AlphaFoldDB" id="A0A2K2FZ81"/>
<evidence type="ECO:0000313" key="3">
    <source>
        <dbReference type="Proteomes" id="UP000236327"/>
    </source>
</evidence>
<evidence type="ECO:0000313" key="2">
    <source>
        <dbReference type="EMBL" id="PNU04090.1"/>
    </source>
</evidence>
<keyword evidence="1" id="KW-1133">Transmembrane helix</keyword>
<evidence type="ECO:0000256" key="1">
    <source>
        <dbReference type="SAM" id="Phobius"/>
    </source>
</evidence>
<reference evidence="2 3" key="1">
    <citation type="submission" date="2016-05" db="EMBL/GenBank/DDBJ databases">
        <title>Complete genome sequence of Novosphingobium guangzhouense SA925(T).</title>
        <authorList>
            <person name="Sha S."/>
        </authorList>
    </citation>
    <scope>NUCLEOTIDE SEQUENCE [LARGE SCALE GENOMIC DNA]</scope>
    <source>
        <strain evidence="2 3">SA925</strain>
    </source>
</reference>
<keyword evidence="1" id="KW-0812">Transmembrane</keyword>
<proteinExistence type="predicted"/>
<keyword evidence="3" id="KW-1185">Reference proteome</keyword>
<dbReference type="EMBL" id="LYMM01000040">
    <property type="protein sequence ID" value="PNU04090.1"/>
    <property type="molecule type" value="Genomic_DNA"/>
</dbReference>
<protein>
    <recommendedName>
        <fullName evidence="4">Holin-like toxin</fullName>
    </recommendedName>
</protein>
<organism evidence="2 3">
    <name type="scientific">Novosphingobium guangzhouense</name>
    <dbReference type="NCBI Taxonomy" id="1850347"/>
    <lineage>
        <taxon>Bacteria</taxon>
        <taxon>Pseudomonadati</taxon>
        <taxon>Pseudomonadota</taxon>
        <taxon>Alphaproteobacteria</taxon>
        <taxon>Sphingomonadales</taxon>
        <taxon>Sphingomonadaceae</taxon>
        <taxon>Novosphingobium</taxon>
    </lineage>
</organism>
<comment type="caution">
    <text evidence="2">The sequence shown here is derived from an EMBL/GenBank/DDBJ whole genome shotgun (WGS) entry which is preliminary data.</text>
</comment>
<sequence length="60" mass="6949">MLILRAPHFQLSRWRSAGKPEFPLQREVIQIDIEIAILIIMACLAFTTLVLKVVEMSRNK</sequence>
<gene>
    <name evidence="2" type="ORF">A8V01_05695</name>
</gene>
<accession>A0A2K2FZ81</accession>
<feature type="transmembrane region" description="Helical" evidence="1">
    <location>
        <begin position="35"/>
        <end position="54"/>
    </location>
</feature>
<keyword evidence="1" id="KW-0472">Membrane</keyword>